<evidence type="ECO:0000259" key="4">
    <source>
        <dbReference type="PROSITE" id="PS50106"/>
    </source>
</evidence>
<dbReference type="Proteomes" id="UP000321577">
    <property type="component" value="Unassembled WGS sequence"/>
</dbReference>
<evidence type="ECO:0000313" key="6">
    <source>
        <dbReference type="Proteomes" id="UP000321577"/>
    </source>
</evidence>
<dbReference type="PROSITE" id="PS50106">
    <property type="entry name" value="PDZ"/>
    <property type="match status" value="1"/>
</dbReference>
<dbReference type="SUPFAM" id="SSF50494">
    <property type="entry name" value="Trypsin-like serine proteases"/>
    <property type="match status" value="1"/>
</dbReference>
<dbReference type="Pfam" id="PF13180">
    <property type="entry name" value="PDZ_2"/>
    <property type="match status" value="1"/>
</dbReference>
<reference evidence="5 6" key="1">
    <citation type="submission" date="2019-07" db="EMBL/GenBank/DDBJ databases">
        <title>Whole genome shotgun sequence of Brevifollis gellanilyticus NBRC 108608.</title>
        <authorList>
            <person name="Hosoyama A."/>
            <person name="Uohara A."/>
            <person name="Ohji S."/>
            <person name="Ichikawa N."/>
        </authorList>
    </citation>
    <scope>NUCLEOTIDE SEQUENCE [LARGE SCALE GENOMIC DNA]</scope>
    <source>
        <strain evidence="5 6">NBRC 108608</strain>
    </source>
</reference>
<keyword evidence="3" id="KW-0732">Signal</keyword>
<feature type="signal peptide" evidence="3">
    <location>
        <begin position="1"/>
        <end position="17"/>
    </location>
</feature>
<dbReference type="PANTHER" id="PTHR22939">
    <property type="entry name" value="SERINE PROTEASE FAMILY S1C HTRA-RELATED"/>
    <property type="match status" value="1"/>
</dbReference>
<dbReference type="Gene3D" id="2.40.10.120">
    <property type="match status" value="1"/>
</dbReference>
<dbReference type="PANTHER" id="PTHR22939:SF129">
    <property type="entry name" value="SERINE PROTEASE HTRA2, MITOCHONDRIAL"/>
    <property type="match status" value="1"/>
</dbReference>
<sequence length="361" mass="38989">MRACVVTLLLLLGISHADTRPQLTNEERTNGKQILADVEPMLPAARASVAPIENARGKLVATAVWVGADGYFLTKASEVPELEKHQIRWAPGDTAAIREIRRLSPHDLVLAQAVSVRGMKPVKFEPTTPKTAYGQWLAAPVKGGREIRIGVISAQSRRIQGFGAAMGIRMDDQPPETPGVRIMSLADESPAALAGLRKGDVLTALDGKTATSMKDVSALIQSFQPGDFVEVKYNRDGKASSTRVRLASRTKIMMNWDGEDFANGGISLRTDNFAQVIQHDLPLSPSDMGSPLFDLEGHVLGINIARVDRVTTFALPSSVFWKEIEPLIEADRHPPKALKPGDAVKASSKGGQEVKTAPNKP</sequence>
<dbReference type="Gene3D" id="2.30.42.10">
    <property type="match status" value="1"/>
</dbReference>
<proteinExistence type="inferred from homology"/>
<dbReference type="InterPro" id="IPR009003">
    <property type="entry name" value="Peptidase_S1_PA"/>
</dbReference>
<gene>
    <name evidence="5" type="ORF">BGE01nite_52060</name>
</gene>
<evidence type="ECO:0000313" key="5">
    <source>
        <dbReference type="EMBL" id="GEP45915.1"/>
    </source>
</evidence>
<name>A0A512MGQ6_9BACT</name>
<dbReference type="OrthoDB" id="189567at2"/>
<accession>A0A512MGQ6</accession>
<dbReference type="EMBL" id="BKAG01000062">
    <property type="protein sequence ID" value="GEP45915.1"/>
    <property type="molecule type" value="Genomic_DNA"/>
</dbReference>
<dbReference type="InterPro" id="IPR036034">
    <property type="entry name" value="PDZ_sf"/>
</dbReference>
<protein>
    <recommendedName>
        <fullName evidence="4">PDZ domain-containing protein</fullName>
    </recommendedName>
</protein>
<feature type="domain" description="PDZ" evidence="4">
    <location>
        <begin position="151"/>
        <end position="222"/>
    </location>
</feature>
<keyword evidence="6" id="KW-1185">Reference proteome</keyword>
<organism evidence="5 6">
    <name type="scientific">Brevifollis gellanilyticus</name>
    <dbReference type="NCBI Taxonomy" id="748831"/>
    <lineage>
        <taxon>Bacteria</taxon>
        <taxon>Pseudomonadati</taxon>
        <taxon>Verrucomicrobiota</taxon>
        <taxon>Verrucomicrobiia</taxon>
        <taxon>Verrucomicrobiales</taxon>
        <taxon>Verrucomicrobiaceae</taxon>
    </lineage>
</organism>
<comment type="similarity">
    <text evidence="1">Belongs to the peptidase S1C family.</text>
</comment>
<evidence type="ECO:0000256" key="3">
    <source>
        <dbReference type="SAM" id="SignalP"/>
    </source>
</evidence>
<dbReference type="SUPFAM" id="SSF50156">
    <property type="entry name" value="PDZ domain-like"/>
    <property type="match status" value="1"/>
</dbReference>
<dbReference type="AlphaFoldDB" id="A0A512MGQ6"/>
<feature type="region of interest" description="Disordered" evidence="2">
    <location>
        <begin position="331"/>
        <end position="361"/>
    </location>
</feature>
<evidence type="ECO:0000256" key="1">
    <source>
        <dbReference type="ARBA" id="ARBA00010541"/>
    </source>
</evidence>
<evidence type="ECO:0000256" key="2">
    <source>
        <dbReference type="SAM" id="MobiDB-lite"/>
    </source>
</evidence>
<feature type="chain" id="PRO_5022136841" description="PDZ domain-containing protein" evidence="3">
    <location>
        <begin position="18"/>
        <end position="361"/>
    </location>
</feature>
<dbReference type="InterPro" id="IPR001478">
    <property type="entry name" value="PDZ"/>
</dbReference>
<comment type="caution">
    <text evidence="5">The sequence shown here is derived from an EMBL/GenBank/DDBJ whole genome shotgun (WGS) entry which is preliminary data.</text>
</comment>
<dbReference type="RefSeq" id="WP_146855303.1">
    <property type="nucleotide sequence ID" value="NZ_BKAG01000062.1"/>
</dbReference>
<dbReference type="SMART" id="SM00228">
    <property type="entry name" value="PDZ"/>
    <property type="match status" value="1"/>
</dbReference>